<feature type="compositionally biased region" description="Basic residues" evidence="4">
    <location>
        <begin position="575"/>
        <end position="588"/>
    </location>
</feature>
<dbReference type="InterPro" id="IPR008984">
    <property type="entry name" value="SMAD_FHA_dom_sf"/>
</dbReference>
<evidence type="ECO:0000259" key="6">
    <source>
        <dbReference type="PROSITE" id="PS50102"/>
    </source>
</evidence>
<feature type="compositionally biased region" description="Low complexity" evidence="4">
    <location>
        <begin position="534"/>
        <end position="549"/>
    </location>
</feature>
<dbReference type="InterPro" id="IPR000504">
    <property type="entry name" value="RRM_dom"/>
</dbReference>
<feature type="region of interest" description="Disordered" evidence="4">
    <location>
        <begin position="474"/>
        <end position="621"/>
    </location>
</feature>
<accession>A0ABQ7JD16</accession>
<evidence type="ECO:0000256" key="4">
    <source>
        <dbReference type="SAM" id="MobiDB-lite"/>
    </source>
</evidence>
<dbReference type="PROSITE" id="PS50102">
    <property type="entry name" value="RRM"/>
    <property type="match status" value="1"/>
</dbReference>
<dbReference type="SUPFAM" id="SSF49879">
    <property type="entry name" value="SMAD/FHA domain"/>
    <property type="match status" value="1"/>
</dbReference>
<dbReference type="InterPro" id="IPR000253">
    <property type="entry name" value="FHA_dom"/>
</dbReference>
<evidence type="ECO:0000313" key="8">
    <source>
        <dbReference type="Proteomes" id="UP000823046"/>
    </source>
</evidence>
<dbReference type="Gene3D" id="2.60.200.20">
    <property type="match status" value="1"/>
</dbReference>
<sequence>MARLSLRGLLPNSPSTSSRQKGSKVKSKSSSSFAKTGRDLSSTSLNAVSQAAQSSQPLSCSVSKSVHESDSKLPKFDGRFTRLDSFTGAYHWLSLEYPCPVYFRDHIYPSALHAVLIAQYPHVDFEEMALLTTHKELQNFVREKEELAEWPKIRLKIMENIMRDKFRRNEALREKLRDTGQRELIWNNKEDAFFGQIDFRGQNNLGRILQAIRNNILDDTELDSWLVLCHDIELDRNARPTIRLTECKEGSTEKKIHELSGRPYYRIGKLPNSDVVALNPSISRRHALISIQKDGRVLLFDLCSKSKTYRNGKPLILDHTPEPLFSGDCITLGTSSRQYIVEIDNSNVLSFFQRKQRELRREISKMSVDISDPLGLSIKCQTKVFVAGLSFKTTQDDLQEFFQSCGSIKSIQIPQGFQKQVQQLDSNENQARRGIAFVEFDKAASARIALEKDGRSLKGRVIKVLLADLSKKERLQHNSEQEPSNDFPEKNGGMKTREYNSWETSRISNRHSKKTRIDGIRSLRQENEEVRYRSGSVKSGSSKTSSSFSTEKEHFPRRNEKHQNDYKALLSSERKRNKCSHRDKKMVRRGNDCARRTHKMKQRHGKRSVDRHNREHSHRNVHLIRQADRSCRSPRNKQIVSLSKNYDQCKEMHSFSSEASRNDKKYSHHKYRHRSSSSKISENDSNST</sequence>
<evidence type="ECO:0000256" key="3">
    <source>
        <dbReference type="PROSITE-ProRule" id="PRU00176"/>
    </source>
</evidence>
<feature type="compositionally biased region" description="Basic and acidic residues" evidence="4">
    <location>
        <begin position="550"/>
        <end position="565"/>
    </location>
</feature>
<organism evidence="7 8">
    <name type="scientific">Cardiosporidium cionae</name>
    <dbReference type="NCBI Taxonomy" id="476202"/>
    <lineage>
        <taxon>Eukaryota</taxon>
        <taxon>Sar</taxon>
        <taxon>Alveolata</taxon>
        <taxon>Apicomplexa</taxon>
        <taxon>Aconoidasida</taxon>
        <taxon>Nephromycida</taxon>
        <taxon>Cardiosporidium</taxon>
    </lineage>
</organism>
<dbReference type="Gene3D" id="1.10.357.40">
    <property type="entry name" value="YbiA-like"/>
    <property type="match status" value="1"/>
</dbReference>
<feature type="compositionally biased region" description="Basic and acidic residues" evidence="4">
    <location>
        <begin position="515"/>
        <end position="532"/>
    </location>
</feature>
<dbReference type="SUPFAM" id="SSF143990">
    <property type="entry name" value="YbiA-like"/>
    <property type="match status" value="1"/>
</dbReference>
<evidence type="ECO:0000256" key="2">
    <source>
        <dbReference type="ARBA" id="ARBA00022884"/>
    </source>
</evidence>
<dbReference type="Proteomes" id="UP000823046">
    <property type="component" value="Unassembled WGS sequence"/>
</dbReference>
<dbReference type="Gene3D" id="3.30.70.330">
    <property type="match status" value="1"/>
</dbReference>
<keyword evidence="8" id="KW-1185">Reference proteome</keyword>
<dbReference type="SUPFAM" id="SSF54928">
    <property type="entry name" value="RNA-binding domain, RBD"/>
    <property type="match status" value="1"/>
</dbReference>
<dbReference type="PANTHER" id="PTHR23236:SF119">
    <property type="entry name" value="NUCLEAR RNA-BINDING PROTEIN SART-3"/>
    <property type="match status" value="1"/>
</dbReference>
<feature type="compositionally biased region" description="Basic residues" evidence="4">
    <location>
        <begin position="666"/>
        <end position="676"/>
    </location>
</feature>
<feature type="compositionally biased region" description="Basic residues" evidence="4">
    <location>
        <begin position="596"/>
        <end position="606"/>
    </location>
</feature>
<dbReference type="Pfam" id="PF08719">
    <property type="entry name" value="NADAR"/>
    <property type="match status" value="1"/>
</dbReference>
<dbReference type="PROSITE" id="PS50006">
    <property type="entry name" value="FHA_DOMAIN"/>
    <property type="match status" value="1"/>
</dbReference>
<evidence type="ECO:0000313" key="7">
    <source>
        <dbReference type="EMBL" id="KAF8821885.1"/>
    </source>
</evidence>
<dbReference type="SMART" id="SM00360">
    <property type="entry name" value="RRM"/>
    <property type="match status" value="1"/>
</dbReference>
<keyword evidence="1" id="KW-0677">Repeat</keyword>
<dbReference type="InterPro" id="IPR012816">
    <property type="entry name" value="NADAR"/>
</dbReference>
<dbReference type="Pfam" id="PF00076">
    <property type="entry name" value="RRM_1"/>
    <property type="match status" value="1"/>
</dbReference>
<feature type="compositionally biased region" description="Low complexity" evidence="4">
    <location>
        <begin position="677"/>
        <end position="688"/>
    </location>
</feature>
<reference evidence="7 8" key="1">
    <citation type="journal article" date="2020" name="bioRxiv">
        <title>Metabolic contributions of an alphaproteobacterial endosymbiont in the apicomplexan Cardiosporidium cionae.</title>
        <authorList>
            <person name="Hunter E.S."/>
            <person name="Paight C.J."/>
            <person name="Lane C.E."/>
        </authorList>
    </citation>
    <scope>NUCLEOTIDE SEQUENCE [LARGE SCALE GENOMIC DNA]</scope>
    <source>
        <strain evidence="7">ESH_2018</strain>
    </source>
</reference>
<dbReference type="InterPro" id="IPR035979">
    <property type="entry name" value="RBD_domain_sf"/>
</dbReference>
<feature type="domain" description="RRM" evidence="6">
    <location>
        <begin position="382"/>
        <end position="469"/>
    </location>
</feature>
<dbReference type="CDD" id="cd00590">
    <property type="entry name" value="RRM_SF"/>
    <property type="match status" value="1"/>
</dbReference>
<proteinExistence type="predicted"/>
<keyword evidence="2 3" id="KW-0694">RNA-binding</keyword>
<feature type="region of interest" description="Disordered" evidence="4">
    <location>
        <begin position="1"/>
        <end position="47"/>
    </location>
</feature>
<evidence type="ECO:0000256" key="1">
    <source>
        <dbReference type="ARBA" id="ARBA00022737"/>
    </source>
</evidence>
<feature type="domain" description="FHA" evidence="5">
    <location>
        <begin position="265"/>
        <end position="315"/>
    </location>
</feature>
<dbReference type="Pfam" id="PF00498">
    <property type="entry name" value="FHA"/>
    <property type="match status" value="1"/>
</dbReference>
<dbReference type="CDD" id="cd00060">
    <property type="entry name" value="FHA"/>
    <property type="match status" value="1"/>
</dbReference>
<dbReference type="PANTHER" id="PTHR23236">
    <property type="entry name" value="EUKARYOTIC TRANSLATION INITIATION FACTOR 4B/4H"/>
    <property type="match status" value="1"/>
</dbReference>
<evidence type="ECO:0000259" key="5">
    <source>
        <dbReference type="PROSITE" id="PS50006"/>
    </source>
</evidence>
<gene>
    <name evidence="7" type="ORF">IE077_001416</name>
</gene>
<protein>
    <submittedName>
        <fullName evidence="7">FHA domain-containing protein</fullName>
    </submittedName>
</protein>
<dbReference type="InterPro" id="IPR037238">
    <property type="entry name" value="YbiA-like_sf"/>
</dbReference>
<feature type="region of interest" description="Disordered" evidence="4">
    <location>
        <begin position="642"/>
        <end position="688"/>
    </location>
</feature>
<dbReference type="EMBL" id="JADAQX010000113">
    <property type="protein sequence ID" value="KAF8821885.1"/>
    <property type="molecule type" value="Genomic_DNA"/>
</dbReference>
<dbReference type="SMART" id="SM00240">
    <property type="entry name" value="FHA"/>
    <property type="match status" value="1"/>
</dbReference>
<name>A0ABQ7JD16_9APIC</name>
<comment type="caution">
    <text evidence="7">The sequence shown here is derived from an EMBL/GenBank/DDBJ whole genome shotgun (WGS) entry which is preliminary data.</text>
</comment>
<dbReference type="CDD" id="cd15457">
    <property type="entry name" value="NADAR"/>
    <property type="match status" value="1"/>
</dbReference>
<dbReference type="InterPro" id="IPR012677">
    <property type="entry name" value="Nucleotide-bd_a/b_plait_sf"/>
</dbReference>